<dbReference type="EMBL" id="KY979132">
    <property type="protein sequence ID" value="ASS33944.1"/>
    <property type="molecule type" value="Genomic_DNA"/>
</dbReference>
<organism evidence="1 2">
    <name type="scientific">Acidovorax phage ACP17</name>
    <dbReference type="NCBI Taxonomy" id="2010329"/>
    <lineage>
        <taxon>Viruses</taxon>
        <taxon>Duplodnaviria</taxon>
        <taxon>Heunggongvirae</taxon>
        <taxon>Uroviricota</taxon>
        <taxon>Caudoviricetes</taxon>
        <taxon>Busanvirus</taxon>
        <taxon>Busanvirus ACP17</taxon>
    </lineage>
</organism>
<proteinExistence type="predicted"/>
<reference evidence="1 2" key="1">
    <citation type="submission" date="2017-08" db="EMBL/GenBank/DDBJ databases">
        <title>Characterization and complete genome sequence of novel bacteriophage infecting the causal agent of bacterial fruit blotch, Acidovorax citrulli.</title>
        <authorList>
            <person name="Midani A.R."/>
            <person name="Park S.-H."/>
            <person name="Choi T.-J."/>
        </authorList>
    </citation>
    <scope>NUCLEOTIDE SEQUENCE [LARGE SCALE GENOMIC DNA]</scope>
</reference>
<name>A0A223AJ11_9CAUD</name>
<dbReference type="RefSeq" id="YP_009609825.1">
    <property type="nucleotide sequence ID" value="NC_041997.1"/>
</dbReference>
<dbReference type="Proteomes" id="UP000224101">
    <property type="component" value="Segment"/>
</dbReference>
<dbReference type="KEGG" id="vg:40085910"/>
<sequence>MAQRPDGYLVEHWRNSGLVFSTMVPGSTPPPDYGPDKKVIPLYREAPLFRSIYKNPATLKDCIAVRFFGCKFEELDDGEVAEVEKTFEALVDYAR</sequence>
<keyword evidence="2" id="KW-1185">Reference proteome</keyword>
<evidence type="ECO:0000313" key="1">
    <source>
        <dbReference type="EMBL" id="ASS33944.1"/>
    </source>
</evidence>
<evidence type="ECO:0000313" key="2">
    <source>
        <dbReference type="Proteomes" id="UP000224101"/>
    </source>
</evidence>
<protein>
    <submittedName>
        <fullName evidence="1">Uncharacterized protein</fullName>
    </submittedName>
</protein>
<accession>A0A223AJ11</accession>
<dbReference type="GeneID" id="40085910"/>